<dbReference type="Pfam" id="PF05577">
    <property type="entry name" value="Peptidase_S28"/>
    <property type="match status" value="1"/>
</dbReference>
<dbReference type="GO" id="GO:0005773">
    <property type="term" value="C:vacuole"/>
    <property type="evidence" value="ECO:0007669"/>
    <property type="project" value="TreeGrafter"/>
</dbReference>
<evidence type="ECO:0000256" key="5">
    <source>
        <dbReference type="ARBA" id="ARBA00023180"/>
    </source>
</evidence>
<keyword evidence="5" id="KW-0325">Glycoprotein</keyword>
<dbReference type="PANTHER" id="PTHR11010:SF115">
    <property type="entry name" value="SERINE CARBOXYPEPTIDASE S28 FAMILY PROTEIN"/>
    <property type="match status" value="1"/>
</dbReference>
<reference evidence="6 7" key="1">
    <citation type="journal article" date="2018" name="Front. Plant Sci.">
        <title>Red Clover (Trifolium pratense) and Zigzag Clover (T. medium) - A Picture of Genomic Similarities and Differences.</title>
        <authorList>
            <person name="Dluhosova J."/>
            <person name="Istvanek J."/>
            <person name="Nedelnik J."/>
            <person name="Repkova J."/>
        </authorList>
    </citation>
    <scope>NUCLEOTIDE SEQUENCE [LARGE SCALE GENOMIC DNA]</scope>
    <source>
        <strain evidence="7">cv. 10/8</strain>
        <tissue evidence="6">Leaf</tissue>
    </source>
</reference>
<evidence type="ECO:0000256" key="1">
    <source>
        <dbReference type="ARBA" id="ARBA00011079"/>
    </source>
</evidence>
<accession>A0A392LYQ2</accession>
<comment type="similarity">
    <text evidence="1">Belongs to the peptidase S28 family.</text>
</comment>
<organism evidence="6 7">
    <name type="scientific">Trifolium medium</name>
    <dbReference type="NCBI Taxonomy" id="97028"/>
    <lineage>
        <taxon>Eukaryota</taxon>
        <taxon>Viridiplantae</taxon>
        <taxon>Streptophyta</taxon>
        <taxon>Embryophyta</taxon>
        <taxon>Tracheophyta</taxon>
        <taxon>Spermatophyta</taxon>
        <taxon>Magnoliopsida</taxon>
        <taxon>eudicotyledons</taxon>
        <taxon>Gunneridae</taxon>
        <taxon>Pentapetalae</taxon>
        <taxon>rosids</taxon>
        <taxon>fabids</taxon>
        <taxon>Fabales</taxon>
        <taxon>Fabaceae</taxon>
        <taxon>Papilionoideae</taxon>
        <taxon>50 kb inversion clade</taxon>
        <taxon>NPAAA clade</taxon>
        <taxon>Hologalegina</taxon>
        <taxon>IRL clade</taxon>
        <taxon>Trifolieae</taxon>
        <taxon>Trifolium</taxon>
    </lineage>
</organism>
<keyword evidence="7" id="KW-1185">Reference proteome</keyword>
<dbReference type="GO" id="GO:0008239">
    <property type="term" value="F:dipeptidyl-peptidase activity"/>
    <property type="evidence" value="ECO:0007669"/>
    <property type="project" value="TreeGrafter"/>
</dbReference>
<evidence type="ECO:0000313" key="7">
    <source>
        <dbReference type="Proteomes" id="UP000265520"/>
    </source>
</evidence>
<evidence type="ECO:0000256" key="2">
    <source>
        <dbReference type="ARBA" id="ARBA00022670"/>
    </source>
</evidence>
<keyword evidence="4" id="KW-0378">Hydrolase</keyword>
<dbReference type="InterPro" id="IPR029058">
    <property type="entry name" value="AB_hydrolase_fold"/>
</dbReference>
<keyword evidence="3" id="KW-0732">Signal</keyword>
<dbReference type="AlphaFoldDB" id="A0A392LYQ2"/>
<dbReference type="InterPro" id="IPR008758">
    <property type="entry name" value="Peptidase_S28"/>
</dbReference>
<dbReference type="GO" id="GO:0006508">
    <property type="term" value="P:proteolysis"/>
    <property type="evidence" value="ECO:0007669"/>
    <property type="project" value="UniProtKB-KW"/>
</dbReference>
<evidence type="ECO:0000256" key="3">
    <source>
        <dbReference type="ARBA" id="ARBA00022729"/>
    </source>
</evidence>
<name>A0A392LYQ2_9FABA</name>
<evidence type="ECO:0000313" key="6">
    <source>
        <dbReference type="EMBL" id="MCH80103.1"/>
    </source>
</evidence>
<sequence>MQSGIEQELKIHGSFSVAHMLEHSVGESAGLECKAVLQETTQLIETKLATNGKALRATFNADNLVVDGDFLYYMADAAATAIQYGNPDKLCNPMVEAKKAGKDLVDAYAKYVQEYYVGVNVKVYDREYLKNTTIDEYSNYRSWWFQVCTEVASFQVAPSNDSIRSSKIDTKYHLDLCKYVFGDGVFPVVDATNLYYGGTKIAGSKIIFTNGSQDPWRRASKQTSSPDIMLLLTENATCNTLKCLTLRVTAWSVFPIGPATKT</sequence>
<comment type="caution">
    <text evidence="6">The sequence shown here is derived from an EMBL/GenBank/DDBJ whole genome shotgun (WGS) entry which is preliminary data.</text>
</comment>
<protein>
    <submittedName>
        <fullName evidence="6">Thymus-specific serine protease</fullName>
    </submittedName>
</protein>
<dbReference type="EMBL" id="LXQA010000691">
    <property type="protein sequence ID" value="MCH80103.1"/>
    <property type="molecule type" value="Genomic_DNA"/>
</dbReference>
<dbReference type="PANTHER" id="PTHR11010">
    <property type="entry name" value="PROTEASE S28 PRO-X CARBOXYPEPTIDASE-RELATED"/>
    <property type="match status" value="1"/>
</dbReference>
<proteinExistence type="inferred from homology"/>
<dbReference type="Proteomes" id="UP000265520">
    <property type="component" value="Unassembled WGS sequence"/>
</dbReference>
<keyword evidence="2 6" id="KW-0645">Protease</keyword>
<gene>
    <name evidence="6" type="ORF">A2U01_0000865</name>
</gene>
<dbReference type="Gene3D" id="3.40.50.1820">
    <property type="entry name" value="alpha/beta hydrolase"/>
    <property type="match status" value="1"/>
</dbReference>
<evidence type="ECO:0000256" key="4">
    <source>
        <dbReference type="ARBA" id="ARBA00022801"/>
    </source>
</evidence>
<dbReference type="GO" id="GO:0070008">
    <property type="term" value="F:serine-type exopeptidase activity"/>
    <property type="evidence" value="ECO:0007669"/>
    <property type="project" value="InterPro"/>
</dbReference>